<dbReference type="KEGG" id="bsed:DN745_04470"/>
<dbReference type="SUPFAM" id="SSF53756">
    <property type="entry name" value="UDP-Glycosyltransferase/glycogen phosphorylase"/>
    <property type="match status" value="1"/>
</dbReference>
<protein>
    <submittedName>
        <fullName evidence="1">Uncharacterized protein</fullName>
    </submittedName>
</protein>
<dbReference type="Pfam" id="PF13439">
    <property type="entry name" value="Glyco_transf_4"/>
    <property type="match status" value="1"/>
</dbReference>
<dbReference type="AlphaFoldDB" id="A0A2Z4FI98"/>
<dbReference type="OrthoDB" id="9767517at2"/>
<reference evidence="1 2" key="1">
    <citation type="submission" date="2018-06" db="EMBL/GenBank/DDBJ databases">
        <title>Lujinxingia sediminis gen. nov. sp. nov., a new facultative anaerobic member of the class Deltaproteobacteria, and proposal of Lujinxingaceae fam. nov.</title>
        <authorList>
            <person name="Guo L.-Y."/>
            <person name="Li C.-M."/>
            <person name="Wang S."/>
            <person name="Du Z.-J."/>
        </authorList>
    </citation>
    <scope>NUCLEOTIDE SEQUENCE [LARGE SCALE GENOMIC DNA]</scope>
    <source>
        <strain evidence="1 2">FA350</strain>
    </source>
</reference>
<dbReference type="PANTHER" id="PTHR46401:SF2">
    <property type="entry name" value="GLYCOSYLTRANSFERASE WBBK-RELATED"/>
    <property type="match status" value="1"/>
</dbReference>
<dbReference type="InterPro" id="IPR001296">
    <property type="entry name" value="Glyco_trans_1"/>
</dbReference>
<dbReference type="InterPro" id="IPR028098">
    <property type="entry name" value="Glyco_trans_4-like_N"/>
</dbReference>
<dbReference type="Pfam" id="PF00534">
    <property type="entry name" value="Glycos_transf_1"/>
    <property type="match status" value="1"/>
</dbReference>
<dbReference type="GO" id="GO:0016757">
    <property type="term" value="F:glycosyltransferase activity"/>
    <property type="evidence" value="ECO:0007669"/>
    <property type="project" value="InterPro"/>
</dbReference>
<dbReference type="Gene3D" id="3.40.50.2000">
    <property type="entry name" value="Glycogen Phosphorylase B"/>
    <property type="match status" value="2"/>
</dbReference>
<dbReference type="Proteomes" id="UP000249799">
    <property type="component" value="Chromosome"/>
</dbReference>
<dbReference type="EMBL" id="CP030032">
    <property type="protein sequence ID" value="AWV88629.1"/>
    <property type="molecule type" value="Genomic_DNA"/>
</dbReference>
<dbReference type="CDD" id="cd03809">
    <property type="entry name" value="GT4_MtfB-like"/>
    <property type="match status" value="1"/>
</dbReference>
<gene>
    <name evidence="1" type="ORF">DN745_04470</name>
</gene>
<organism evidence="1 2">
    <name type="scientific">Bradymonas sediminis</name>
    <dbReference type="NCBI Taxonomy" id="1548548"/>
    <lineage>
        <taxon>Bacteria</taxon>
        <taxon>Deltaproteobacteria</taxon>
        <taxon>Bradymonadales</taxon>
        <taxon>Bradymonadaceae</taxon>
        <taxon>Bradymonas</taxon>
    </lineage>
</organism>
<dbReference type="GO" id="GO:0009103">
    <property type="term" value="P:lipopolysaccharide biosynthetic process"/>
    <property type="evidence" value="ECO:0007669"/>
    <property type="project" value="TreeGrafter"/>
</dbReference>
<dbReference type="PANTHER" id="PTHR46401">
    <property type="entry name" value="GLYCOSYLTRANSFERASE WBBK-RELATED"/>
    <property type="match status" value="1"/>
</dbReference>
<accession>A0A2Z4FI98</accession>
<dbReference type="RefSeq" id="WP_111332540.1">
    <property type="nucleotide sequence ID" value="NZ_CP030032.1"/>
</dbReference>
<sequence>MARIYLDARNITAQPAGVARYALSLIPELLRQAPEHEFVVIRHTSNRTPIDVPGFALREVFVDPAIDSLENFACGAHTLRKVFKEVGAPDIYHNLFHISPFAIRRAAPGAKVVVTLHDLVWIDHPHQSQPTWLKAETIRAFASLAIPHSLKSADHVICISEPTAQRATPWLRPDQFSLISHGVSDDFQTPAAPPEHQKLGLPSADTPYIVAIGNAKPYKNLDRLIDAFARVRPTLDQGHLVLIGNCADLAPQVRDSEVAQHITLAGILSDAELRSTLGHARLFVFPSLVEGFGLPILEAMAMGIPTLVSDLEPMRSIAQRAAILFNPNHTGDLARAMRRVLEDSKLRERLIEDGYARAAQFNWPKTAAKTLGVYTQVLGE</sequence>
<name>A0A2Z4FI98_9DELT</name>
<evidence type="ECO:0000313" key="2">
    <source>
        <dbReference type="Proteomes" id="UP000249799"/>
    </source>
</evidence>
<keyword evidence="2" id="KW-1185">Reference proteome</keyword>
<evidence type="ECO:0000313" key="1">
    <source>
        <dbReference type="EMBL" id="AWV88629.1"/>
    </source>
</evidence>
<proteinExistence type="predicted"/>